<feature type="domain" description="NADH-Ubiquinone oxidoreductase (complex I) chain 5 N-terminal" evidence="8">
    <location>
        <begin position="65"/>
        <end position="115"/>
    </location>
</feature>
<feature type="transmembrane region" description="Helical" evidence="6">
    <location>
        <begin position="279"/>
        <end position="297"/>
    </location>
</feature>
<feature type="transmembrane region" description="Helical" evidence="6">
    <location>
        <begin position="138"/>
        <end position="156"/>
    </location>
</feature>
<dbReference type="InterPro" id="IPR003945">
    <property type="entry name" value="NU5C-like"/>
</dbReference>
<dbReference type="RefSeq" id="WP_209593479.1">
    <property type="nucleotide sequence ID" value="NZ_JAGJCF010000003.1"/>
</dbReference>
<feature type="transmembrane region" description="Helical" evidence="6">
    <location>
        <begin position="114"/>
        <end position="132"/>
    </location>
</feature>
<proteinExistence type="predicted"/>
<evidence type="ECO:0000256" key="1">
    <source>
        <dbReference type="ARBA" id="ARBA00004127"/>
    </source>
</evidence>
<dbReference type="Pfam" id="PF00662">
    <property type="entry name" value="Proton_antipo_N"/>
    <property type="match status" value="1"/>
</dbReference>
<evidence type="ECO:0000256" key="3">
    <source>
        <dbReference type="ARBA" id="ARBA00022989"/>
    </source>
</evidence>
<comment type="caution">
    <text evidence="9">The sequence shown here is derived from an EMBL/GenBank/DDBJ whole genome shotgun (WGS) entry which is preliminary data.</text>
</comment>
<feature type="transmembrane region" description="Helical" evidence="6">
    <location>
        <begin position="645"/>
        <end position="665"/>
    </location>
</feature>
<dbReference type="NCBIfam" id="NF005141">
    <property type="entry name" value="PRK06590.1"/>
    <property type="match status" value="1"/>
</dbReference>
<dbReference type="PRINTS" id="PR01435">
    <property type="entry name" value="NPOXDRDTASE5"/>
</dbReference>
<evidence type="ECO:0000256" key="5">
    <source>
        <dbReference type="RuleBase" id="RU000320"/>
    </source>
</evidence>
<feature type="transmembrane region" description="Helical" evidence="6">
    <location>
        <begin position="487"/>
        <end position="508"/>
    </location>
</feature>
<dbReference type="Pfam" id="PF00361">
    <property type="entry name" value="Proton_antipo_M"/>
    <property type="match status" value="1"/>
</dbReference>
<feature type="transmembrane region" description="Helical" evidence="6">
    <location>
        <begin position="30"/>
        <end position="50"/>
    </location>
</feature>
<protein>
    <submittedName>
        <fullName evidence="9">NADH-quinone oxidoreductase subunit L</fullName>
    </submittedName>
</protein>
<keyword evidence="2 5" id="KW-0812">Transmembrane</keyword>
<evidence type="ECO:0000256" key="4">
    <source>
        <dbReference type="ARBA" id="ARBA00023136"/>
    </source>
</evidence>
<organism evidence="9 10">
    <name type="scientific">Jiella mangrovi</name>
    <dbReference type="NCBI Taxonomy" id="2821407"/>
    <lineage>
        <taxon>Bacteria</taxon>
        <taxon>Pseudomonadati</taxon>
        <taxon>Pseudomonadota</taxon>
        <taxon>Alphaproteobacteria</taxon>
        <taxon>Hyphomicrobiales</taxon>
        <taxon>Aurantimonadaceae</taxon>
        <taxon>Jiella</taxon>
    </lineage>
</organism>
<feature type="transmembrane region" description="Helical" evidence="6">
    <location>
        <begin position="309"/>
        <end position="330"/>
    </location>
</feature>
<evidence type="ECO:0000259" key="7">
    <source>
        <dbReference type="Pfam" id="PF00361"/>
    </source>
</evidence>
<evidence type="ECO:0000313" key="10">
    <source>
        <dbReference type="Proteomes" id="UP000678276"/>
    </source>
</evidence>
<evidence type="ECO:0000259" key="8">
    <source>
        <dbReference type="Pfam" id="PF00662"/>
    </source>
</evidence>
<feature type="transmembrane region" description="Helical" evidence="6">
    <location>
        <begin position="234"/>
        <end position="258"/>
    </location>
</feature>
<dbReference type="InterPro" id="IPR001750">
    <property type="entry name" value="ND/Mrp_TM"/>
</dbReference>
<feature type="domain" description="NADH:quinone oxidoreductase/Mrp antiporter transmembrane" evidence="7">
    <location>
        <begin position="131"/>
        <end position="443"/>
    </location>
</feature>
<comment type="subcellular location">
    <subcellularLocation>
        <location evidence="1">Endomembrane system</location>
        <topology evidence="1">Multi-pass membrane protein</topology>
    </subcellularLocation>
    <subcellularLocation>
        <location evidence="5">Membrane</location>
        <topology evidence="5">Multi-pass membrane protein</topology>
    </subcellularLocation>
</comment>
<evidence type="ECO:0000256" key="2">
    <source>
        <dbReference type="ARBA" id="ARBA00022692"/>
    </source>
</evidence>
<dbReference type="EMBL" id="JAGJCF010000003">
    <property type="protein sequence ID" value="MBP0615048.1"/>
    <property type="molecule type" value="Genomic_DNA"/>
</dbReference>
<evidence type="ECO:0000256" key="6">
    <source>
        <dbReference type="SAM" id="Phobius"/>
    </source>
</evidence>
<dbReference type="NCBIfam" id="TIGR01974">
    <property type="entry name" value="NDH_I_L"/>
    <property type="match status" value="1"/>
</dbReference>
<dbReference type="PANTHER" id="PTHR42829:SF2">
    <property type="entry name" value="NADH-UBIQUINONE OXIDOREDUCTASE CHAIN 5"/>
    <property type="match status" value="1"/>
</dbReference>
<feature type="transmembrane region" description="Helical" evidence="6">
    <location>
        <begin position="365"/>
        <end position="386"/>
    </location>
</feature>
<gene>
    <name evidence="9" type="primary">nuoL</name>
    <name evidence="9" type="ORF">J6595_05590</name>
</gene>
<feature type="transmembrane region" description="Helical" evidence="6">
    <location>
        <begin position="446"/>
        <end position="466"/>
    </location>
</feature>
<keyword evidence="3 6" id="KW-1133">Transmembrane helix</keyword>
<keyword evidence="10" id="KW-1185">Reference proteome</keyword>
<accession>A0ABS4BE61</accession>
<feature type="transmembrane region" description="Helical" evidence="6">
    <location>
        <begin position="406"/>
        <end position="426"/>
    </location>
</feature>
<feature type="transmembrane region" description="Helical" evidence="6">
    <location>
        <begin position="177"/>
        <end position="195"/>
    </location>
</feature>
<feature type="transmembrane region" description="Helical" evidence="6">
    <location>
        <begin position="540"/>
        <end position="563"/>
    </location>
</feature>
<feature type="transmembrane region" description="Helical" evidence="6">
    <location>
        <begin position="84"/>
        <end position="102"/>
    </location>
</feature>
<dbReference type="PRINTS" id="PR01434">
    <property type="entry name" value="NADHDHGNASE5"/>
</dbReference>
<name>A0ABS4BE61_9HYPH</name>
<dbReference type="InterPro" id="IPR018393">
    <property type="entry name" value="NADHpl_OxRdtase_5_subgr"/>
</dbReference>
<sequence>MYTIIVLLPLAGFLIAGLFGKSIGAKACEYTLSGFMVVAAILSWIAFLSFGYGEGETLRVPLLHWMQSGTLDVAWSLRIDRLTLVMLVVVNTVSTLVHVYSIGYMHHDPHRPRFFAYLSLFTFAMLMLVTSNNLVQMFFGWEGVGLASYLLIGFWYKKPTANAAAMKAFVVNRVGDFGFALGIFGVFALFGSVNFDTIFAGAADVAAQLGGGHEAAAAGAGAAAHGAGDVVLNFAGYGLTMGSALTVVCLLLFMGAMGKSAQLGLHTWLPDAMEGPTPVSALIHAATMVTAGVFMLARMSPLFELSPSALTFVTFIGATTAFFAATIGLVQNDIKRVIAYSTCSQLGYMFVALGVGAYGPAIFHLFTHAFFKALLFLGAGSVIHAVSDEQDMRRMGGLRTHIPKTYWMMVIGTLALTGFPFTAGYYSKDAIIEAAFVGHNSFALYGWGMTVIAAALTSFYSWRLIFMTFHGKPRASADVMHHIHESPLVMLVPLYVLAAGALFAGIVFEHSFIGEGYDEFWHAALYTGAENHVLHDMHEISFWIAILPTLCMVIGFVVAYMFYIRQPSLAKETAKRNRGLYQFLLNKWYFDELYDFLFVKPSQHLGRFLWKTGDGKVIDGLGPDGVSARVLDVTGRVVRLQSGYLYHYAFAMLIGVAALVTWMMLGGAS</sequence>
<feature type="transmembrane region" description="Helical" evidence="6">
    <location>
        <begin position="337"/>
        <end position="359"/>
    </location>
</feature>
<dbReference type="InterPro" id="IPR001516">
    <property type="entry name" value="Proton_antipo_N"/>
</dbReference>
<keyword evidence="4 6" id="KW-0472">Membrane</keyword>
<dbReference type="Gene3D" id="1.20.5.2700">
    <property type="match status" value="1"/>
</dbReference>
<reference evidence="9 10" key="1">
    <citation type="submission" date="2021-04" db="EMBL/GenBank/DDBJ databases">
        <title>Whole genome sequence of Jiella sp. KSK16Y-1.</title>
        <authorList>
            <person name="Tuo L."/>
        </authorList>
    </citation>
    <scope>NUCLEOTIDE SEQUENCE [LARGE SCALE GENOMIC DNA]</scope>
    <source>
        <strain evidence="9 10">KSK16Y-1</strain>
    </source>
</reference>
<evidence type="ECO:0000313" key="9">
    <source>
        <dbReference type="EMBL" id="MBP0615048.1"/>
    </source>
</evidence>
<dbReference type="PANTHER" id="PTHR42829">
    <property type="entry name" value="NADH-UBIQUINONE OXIDOREDUCTASE CHAIN 5"/>
    <property type="match status" value="1"/>
</dbReference>
<dbReference type="Proteomes" id="UP000678276">
    <property type="component" value="Unassembled WGS sequence"/>
</dbReference>